<name>A0A9W6JPJ9_9HYPH</name>
<evidence type="ECO:0000256" key="2">
    <source>
        <dbReference type="ARBA" id="ARBA00004752"/>
    </source>
</evidence>
<evidence type="ECO:0000313" key="17">
    <source>
        <dbReference type="EMBL" id="GLK80972.1"/>
    </source>
</evidence>
<dbReference type="PANTHER" id="PTHR21581">
    <property type="entry name" value="D-ALANYL-D-ALANINE CARBOXYPEPTIDASE"/>
    <property type="match status" value="1"/>
</dbReference>
<dbReference type="PANTHER" id="PTHR21581:SF6">
    <property type="entry name" value="TRAFFICKING PROTEIN PARTICLE COMPLEX SUBUNIT 12"/>
    <property type="match status" value="1"/>
</dbReference>
<feature type="signal peptide" evidence="15">
    <location>
        <begin position="1"/>
        <end position="31"/>
    </location>
</feature>
<evidence type="ECO:0000256" key="14">
    <source>
        <dbReference type="RuleBase" id="RU004016"/>
    </source>
</evidence>
<keyword evidence="10" id="KW-0573">Peptidoglycan synthesis</keyword>
<dbReference type="GO" id="GO:0006508">
    <property type="term" value="P:proteolysis"/>
    <property type="evidence" value="ECO:0007669"/>
    <property type="project" value="UniProtKB-KW"/>
</dbReference>
<dbReference type="InterPro" id="IPR001967">
    <property type="entry name" value="Peptidase_S11_N"/>
</dbReference>
<gene>
    <name evidence="17" type="primary">dac_2</name>
    <name evidence="17" type="ORF">GCM10008174_27130</name>
</gene>
<comment type="pathway">
    <text evidence="2">Cell wall biogenesis; peptidoglycan biosynthesis.</text>
</comment>
<organism evidence="17 18">
    <name type="scientific">Methylopila turkensis</name>
    <dbReference type="NCBI Taxonomy" id="1437816"/>
    <lineage>
        <taxon>Bacteria</taxon>
        <taxon>Pseudomonadati</taxon>
        <taxon>Pseudomonadota</taxon>
        <taxon>Alphaproteobacteria</taxon>
        <taxon>Hyphomicrobiales</taxon>
        <taxon>Methylopilaceae</taxon>
        <taxon>Methylopila</taxon>
    </lineage>
</organism>
<dbReference type="InterPro" id="IPR037167">
    <property type="entry name" value="Peptidase_S11_C_sf"/>
</dbReference>
<dbReference type="RefSeq" id="WP_271201450.1">
    <property type="nucleotide sequence ID" value="NZ_BSFL01000003.1"/>
</dbReference>
<evidence type="ECO:0000256" key="5">
    <source>
        <dbReference type="ARBA" id="ARBA00022645"/>
    </source>
</evidence>
<evidence type="ECO:0000256" key="15">
    <source>
        <dbReference type="SAM" id="SignalP"/>
    </source>
</evidence>
<dbReference type="EC" id="3.4.16.4" evidence="4"/>
<proteinExistence type="inferred from homology"/>
<comment type="catalytic activity">
    <reaction evidence="12">
        <text>Preferential cleavage: (Ac)2-L-Lys-D-Ala-|-D-Ala. Also transpeptidation of peptidyl-alanyl moieties that are N-acyl substituents of D-alanine.</text>
        <dbReference type="EC" id="3.4.16.4"/>
    </reaction>
</comment>
<dbReference type="GO" id="GO:0009252">
    <property type="term" value="P:peptidoglycan biosynthetic process"/>
    <property type="evidence" value="ECO:0007669"/>
    <property type="project" value="UniProtKB-KW"/>
</dbReference>
<dbReference type="AlphaFoldDB" id="A0A9W6JPJ9"/>
<dbReference type="Gene3D" id="3.40.710.10">
    <property type="entry name" value="DD-peptidase/beta-lactamase superfamily"/>
    <property type="match status" value="1"/>
</dbReference>
<comment type="function">
    <text evidence="1">Removes C-terminal D-alanyl residues from sugar-peptide cell wall precursors.</text>
</comment>
<sequence length="403" mass="43161">MVWLCGRSVARGAVAVAALLGLGLFAAPTRAASPAAKDTRTEAPIAFLYDVTADAALFAKQADLPSPPASMATLMTTEIVFKALADGALKADDQFKVTEDAWRRGGAPSRSSAMFAKLNSQVSVSDLLRGVIVQSGGDAAITLATGLAGSETAFAERMNERAKALGLTRSTFRNATGQPDPAQTMTARDIARLAAHIIRVYPDRYAMFAEPEFTWNKITQRNRNPLLAEYPGADGLKTGFTADSGYGLVGSVTRDGRRLIVVLNGLETAKARAAEARKLLDWGFDAFQRRRLFEAEEQVAEARVFGGAQRYVPLIADAAVDVLTPKNDDARIVARVVYDGPITAPVEKGARIGVLRVWRGDMLSVETPLRAGEAVPEGDLGRRAVDGALELVGDWFDQVIARI</sequence>
<dbReference type="InterPro" id="IPR012907">
    <property type="entry name" value="Peptidase_S11_C"/>
</dbReference>
<keyword evidence="8" id="KW-0378">Hydrolase</keyword>
<reference evidence="17" key="2">
    <citation type="submission" date="2023-01" db="EMBL/GenBank/DDBJ databases">
        <authorList>
            <person name="Sun Q."/>
            <person name="Evtushenko L."/>
        </authorList>
    </citation>
    <scope>NUCLEOTIDE SEQUENCE</scope>
    <source>
        <strain evidence="17">VKM B-2748</strain>
    </source>
</reference>
<keyword evidence="9" id="KW-0133">Cell shape</keyword>
<dbReference type="SMART" id="SM00936">
    <property type="entry name" value="PBP5_C"/>
    <property type="match status" value="1"/>
</dbReference>
<feature type="chain" id="PRO_5040912137" description="serine-type D-Ala-D-Ala carboxypeptidase" evidence="15">
    <location>
        <begin position="32"/>
        <end position="403"/>
    </location>
</feature>
<feature type="binding site" evidence="13">
    <location>
        <position position="237"/>
    </location>
    <ligand>
        <name>substrate</name>
    </ligand>
</feature>
<evidence type="ECO:0000256" key="11">
    <source>
        <dbReference type="ARBA" id="ARBA00023316"/>
    </source>
</evidence>
<dbReference type="GO" id="GO:0071555">
    <property type="term" value="P:cell wall organization"/>
    <property type="evidence" value="ECO:0007669"/>
    <property type="project" value="UniProtKB-KW"/>
</dbReference>
<protein>
    <recommendedName>
        <fullName evidence="4">serine-type D-Ala-D-Ala carboxypeptidase</fullName>
        <ecNumber evidence="4">3.4.16.4</ecNumber>
    </recommendedName>
</protein>
<evidence type="ECO:0000256" key="8">
    <source>
        <dbReference type="ARBA" id="ARBA00022801"/>
    </source>
</evidence>
<reference evidence="17" key="1">
    <citation type="journal article" date="2014" name="Int. J. Syst. Evol. Microbiol.">
        <title>Complete genome sequence of Corynebacterium casei LMG S-19264T (=DSM 44701T), isolated from a smear-ripened cheese.</title>
        <authorList>
            <consortium name="US DOE Joint Genome Institute (JGI-PGF)"/>
            <person name="Walter F."/>
            <person name="Albersmeier A."/>
            <person name="Kalinowski J."/>
            <person name="Ruckert C."/>
        </authorList>
    </citation>
    <scope>NUCLEOTIDE SEQUENCE</scope>
    <source>
        <strain evidence="17">VKM B-2748</strain>
    </source>
</reference>
<evidence type="ECO:0000256" key="9">
    <source>
        <dbReference type="ARBA" id="ARBA00022960"/>
    </source>
</evidence>
<dbReference type="GO" id="GO:0008360">
    <property type="term" value="P:regulation of cell shape"/>
    <property type="evidence" value="ECO:0007669"/>
    <property type="project" value="UniProtKB-KW"/>
</dbReference>
<feature type="domain" description="Peptidase S11 D-Ala-D-Ala carboxypeptidase A C-terminal" evidence="16">
    <location>
        <begin position="287"/>
        <end position="377"/>
    </location>
</feature>
<accession>A0A9W6JPJ9</accession>
<evidence type="ECO:0000313" key="18">
    <source>
        <dbReference type="Proteomes" id="UP001143309"/>
    </source>
</evidence>
<dbReference type="SUPFAM" id="SSF69189">
    <property type="entry name" value="Penicillin-binding protein associated domain"/>
    <property type="match status" value="1"/>
</dbReference>
<evidence type="ECO:0000256" key="12">
    <source>
        <dbReference type="ARBA" id="ARBA00034000"/>
    </source>
</evidence>
<dbReference type="InterPro" id="IPR015956">
    <property type="entry name" value="Peniciliin-bd_prot_C_sf"/>
</dbReference>
<keyword evidence="11" id="KW-0961">Cell wall biogenesis/degradation</keyword>
<dbReference type="Pfam" id="PF00768">
    <property type="entry name" value="Peptidase_S11"/>
    <property type="match status" value="1"/>
</dbReference>
<keyword evidence="6" id="KW-0645">Protease</keyword>
<evidence type="ECO:0000256" key="13">
    <source>
        <dbReference type="PIRSR" id="PIRSR618044-2"/>
    </source>
</evidence>
<keyword evidence="7 15" id="KW-0732">Signal</keyword>
<dbReference type="GO" id="GO:0009002">
    <property type="term" value="F:serine-type D-Ala-D-Ala carboxypeptidase activity"/>
    <property type="evidence" value="ECO:0007669"/>
    <property type="project" value="UniProtKB-EC"/>
</dbReference>
<evidence type="ECO:0000256" key="1">
    <source>
        <dbReference type="ARBA" id="ARBA00003217"/>
    </source>
</evidence>
<dbReference type="Pfam" id="PF07943">
    <property type="entry name" value="PBP5_C"/>
    <property type="match status" value="1"/>
</dbReference>
<evidence type="ECO:0000259" key="16">
    <source>
        <dbReference type="SMART" id="SM00936"/>
    </source>
</evidence>
<keyword evidence="18" id="KW-1185">Reference proteome</keyword>
<dbReference type="InterPro" id="IPR018044">
    <property type="entry name" value="Peptidase_S11"/>
</dbReference>
<dbReference type="SUPFAM" id="SSF56601">
    <property type="entry name" value="beta-lactamase/transpeptidase-like"/>
    <property type="match status" value="1"/>
</dbReference>
<comment type="caution">
    <text evidence="17">The sequence shown here is derived from an EMBL/GenBank/DDBJ whole genome shotgun (WGS) entry which is preliminary data.</text>
</comment>
<keyword evidence="5 17" id="KW-0121">Carboxypeptidase</keyword>
<evidence type="ECO:0000256" key="7">
    <source>
        <dbReference type="ARBA" id="ARBA00022729"/>
    </source>
</evidence>
<evidence type="ECO:0000256" key="6">
    <source>
        <dbReference type="ARBA" id="ARBA00022670"/>
    </source>
</evidence>
<dbReference type="PRINTS" id="PR00725">
    <property type="entry name" value="DADACBPTASE1"/>
</dbReference>
<evidence type="ECO:0000256" key="3">
    <source>
        <dbReference type="ARBA" id="ARBA00007164"/>
    </source>
</evidence>
<evidence type="ECO:0000256" key="4">
    <source>
        <dbReference type="ARBA" id="ARBA00012448"/>
    </source>
</evidence>
<dbReference type="EMBL" id="BSFL01000003">
    <property type="protein sequence ID" value="GLK80972.1"/>
    <property type="molecule type" value="Genomic_DNA"/>
</dbReference>
<dbReference type="Gene3D" id="2.60.410.10">
    <property type="entry name" value="D-Ala-D-Ala carboxypeptidase, C-terminal domain"/>
    <property type="match status" value="1"/>
</dbReference>
<comment type="similarity">
    <text evidence="3 14">Belongs to the peptidase S11 family.</text>
</comment>
<evidence type="ECO:0000256" key="10">
    <source>
        <dbReference type="ARBA" id="ARBA00022984"/>
    </source>
</evidence>
<dbReference type="InterPro" id="IPR012338">
    <property type="entry name" value="Beta-lactam/transpept-like"/>
</dbReference>
<dbReference type="Proteomes" id="UP001143309">
    <property type="component" value="Unassembled WGS sequence"/>
</dbReference>